<feature type="domain" description="Reverse transcriptase" evidence="2">
    <location>
        <begin position="46"/>
        <end position="93"/>
    </location>
</feature>
<keyword evidence="1" id="KW-0812">Transmembrane</keyword>
<dbReference type="SUPFAM" id="SSF56672">
    <property type="entry name" value="DNA/RNA polymerases"/>
    <property type="match status" value="1"/>
</dbReference>
<comment type="caution">
    <text evidence="3">The sequence shown here is derived from an EMBL/GenBank/DDBJ whole genome shotgun (WGS) entry which is preliminary data.</text>
</comment>
<keyword evidence="3" id="KW-0548">Nucleotidyltransferase</keyword>
<dbReference type="OrthoDB" id="6435356at2759"/>
<dbReference type="Pfam" id="PF00078">
    <property type="entry name" value="RVT_1"/>
    <property type="match status" value="1"/>
</dbReference>
<keyword evidence="3" id="KW-0695">RNA-directed DNA polymerase</keyword>
<dbReference type="PANTHER" id="PTHR33064">
    <property type="entry name" value="POL PROTEIN"/>
    <property type="match status" value="1"/>
</dbReference>
<dbReference type="EMBL" id="SMMG02000004">
    <property type="protein sequence ID" value="KAA3477633.1"/>
    <property type="molecule type" value="Genomic_DNA"/>
</dbReference>
<evidence type="ECO:0000313" key="3">
    <source>
        <dbReference type="EMBL" id="KAA3477633.1"/>
    </source>
</evidence>
<dbReference type="InterPro" id="IPR043502">
    <property type="entry name" value="DNA/RNA_pol_sf"/>
</dbReference>
<reference evidence="4" key="1">
    <citation type="journal article" date="2019" name="Plant Biotechnol. J.">
        <title>Genome sequencing of the Australian wild diploid species Gossypium australe highlights disease resistance and delayed gland morphogenesis.</title>
        <authorList>
            <person name="Cai Y."/>
            <person name="Cai X."/>
            <person name="Wang Q."/>
            <person name="Wang P."/>
            <person name="Zhang Y."/>
            <person name="Cai C."/>
            <person name="Xu Y."/>
            <person name="Wang K."/>
            <person name="Zhou Z."/>
            <person name="Wang C."/>
            <person name="Geng S."/>
            <person name="Li B."/>
            <person name="Dong Q."/>
            <person name="Hou Y."/>
            <person name="Wang H."/>
            <person name="Ai P."/>
            <person name="Liu Z."/>
            <person name="Yi F."/>
            <person name="Sun M."/>
            <person name="An G."/>
            <person name="Cheng J."/>
            <person name="Zhang Y."/>
            <person name="Shi Q."/>
            <person name="Xie Y."/>
            <person name="Shi X."/>
            <person name="Chang Y."/>
            <person name="Huang F."/>
            <person name="Chen Y."/>
            <person name="Hong S."/>
            <person name="Mi L."/>
            <person name="Sun Q."/>
            <person name="Zhang L."/>
            <person name="Zhou B."/>
            <person name="Peng R."/>
            <person name="Zhang X."/>
            <person name="Liu F."/>
        </authorList>
    </citation>
    <scope>NUCLEOTIDE SEQUENCE [LARGE SCALE GENOMIC DNA]</scope>
    <source>
        <strain evidence="4">cv. PA1801</strain>
    </source>
</reference>
<evidence type="ECO:0000259" key="2">
    <source>
        <dbReference type="Pfam" id="PF00078"/>
    </source>
</evidence>
<gene>
    <name evidence="3" type="ORF">EPI10_011511</name>
</gene>
<keyword evidence="1" id="KW-0472">Membrane</keyword>
<dbReference type="InterPro" id="IPR051320">
    <property type="entry name" value="Viral_Replic_Matur_Polypro"/>
</dbReference>
<sequence length="131" mass="15331">MVYQVEFANGVPLSWSSRKGRAKDRILTNAPTTFCTLMNKLFILMILLMYSKSFGDHVEHLREVFQTLRENKLHVKEEKCSFTQRKVSFLGHIAGGGKIWMDESKIQAIVDWEPPTKVTEFRFFLRLVNYN</sequence>
<accession>A0A5B6W8I9</accession>
<dbReference type="InterPro" id="IPR000477">
    <property type="entry name" value="RT_dom"/>
</dbReference>
<dbReference type="AlphaFoldDB" id="A0A5B6W8I9"/>
<keyword evidence="1" id="KW-1133">Transmembrane helix</keyword>
<keyword evidence="4" id="KW-1185">Reference proteome</keyword>
<dbReference type="Gene3D" id="3.30.70.270">
    <property type="match status" value="1"/>
</dbReference>
<proteinExistence type="predicted"/>
<evidence type="ECO:0000313" key="4">
    <source>
        <dbReference type="Proteomes" id="UP000325315"/>
    </source>
</evidence>
<keyword evidence="3" id="KW-0808">Transferase</keyword>
<feature type="transmembrane region" description="Helical" evidence="1">
    <location>
        <begin position="26"/>
        <end position="50"/>
    </location>
</feature>
<organism evidence="3 4">
    <name type="scientific">Gossypium australe</name>
    <dbReference type="NCBI Taxonomy" id="47621"/>
    <lineage>
        <taxon>Eukaryota</taxon>
        <taxon>Viridiplantae</taxon>
        <taxon>Streptophyta</taxon>
        <taxon>Embryophyta</taxon>
        <taxon>Tracheophyta</taxon>
        <taxon>Spermatophyta</taxon>
        <taxon>Magnoliopsida</taxon>
        <taxon>eudicotyledons</taxon>
        <taxon>Gunneridae</taxon>
        <taxon>Pentapetalae</taxon>
        <taxon>rosids</taxon>
        <taxon>malvids</taxon>
        <taxon>Malvales</taxon>
        <taxon>Malvaceae</taxon>
        <taxon>Malvoideae</taxon>
        <taxon>Gossypium</taxon>
    </lineage>
</organism>
<name>A0A5B6W8I9_9ROSI</name>
<dbReference type="InterPro" id="IPR043128">
    <property type="entry name" value="Rev_trsase/Diguanyl_cyclase"/>
</dbReference>
<dbReference type="PANTHER" id="PTHR33064:SF37">
    <property type="entry name" value="RIBONUCLEASE H"/>
    <property type="match status" value="1"/>
</dbReference>
<dbReference type="GO" id="GO:0003964">
    <property type="term" value="F:RNA-directed DNA polymerase activity"/>
    <property type="evidence" value="ECO:0007669"/>
    <property type="project" value="UniProtKB-KW"/>
</dbReference>
<protein>
    <submittedName>
        <fullName evidence="3">RNA-directed DNA polymerase-like protein</fullName>
    </submittedName>
</protein>
<dbReference type="Proteomes" id="UP000325315">
    <property type="component" value="Unassembled WGS sequence"/>
</dbReference>
<evidence type="ECO:0000256" key="1">
    <source>
        <dbReference type="SAM" id="Phobius"/>
    </source>
</evidence>